<dbReference type="GO" id="GO:0008270">
    <property type="term" value="F:zinc ion binding"/>
    <property type="evidence" value="ECO:0007669"/>
    <property type="project" value="UniProtKB-KW"/>
</dbReference>
<sequence>MSCVQPLREFISRRLAAAATEICAELEKTLIRYEDQIHGQRRLLELTWKPQLNLHTIELPQHYIRKDEVFGGCEQERISFVEQESVRIKVEQDDTCSSPEKEPLVVKEEVDPFVITPLETSPLGERDSNRTHLVCGIPPLDESQDHEASEHDGSEPSTTGERALTHDHHKVRGDSYGLDSSVISDDTLDNDTGKKSVTCDVCGKAFTQRYNMMTHRRIHTGERPYPCKICSKRFIKHDNLLVHMRIHTGEKPYSCEMCGRSFARSCHLTAHIRTHSGEKPYFCTTCGKRFAEKRTLSAHMRIHTGERSYSCKTCGKNFIENRNLTAHMKIHSGDKPYSCHSCGKCFSENRNLTAHMRTHTGERPYCCRICGKSFTQSGKLSIHIRNHAGEKPYSCHICGKCFSENRYLTCHIRTHTGERPYACKICGKSFTQSGKLTIHMKSHSGQPPPPSEDLQGVKDSTHSNAC</sequence>
<keyword evidence="5" id="KW-0677">Repeat</keyword>
<comment type="similarity">
    <text evidence="3">Belongs to the krueppel C2H2-type zinc-finger protein family.</text>
</comment>
<reference evidence="16" key="1">
    <citation type="submission" date="2021-05" db="EMBL/GenBank/DDBJ databases">
        <authorList>
            <person name="Tigano A."/>
        </authorList>
    </citation>
    <scope>NUCLEOTIDE SEQUENCE</scope>
</reference>
<feature type="domain" description="C2H2-type" evidence="15">
    <location>
        <begin position="393"/>
        <end position="420"/>
    </location>
</feature>
<keyword evidence="11" id="KW-0539">Nucleus</keyword>
<keyword evidence="4" id="KW-0479">Metal-binding</keyword>
<dbReference type="FunFam" id="3.30.160.60:FF:000475">
    <property type="entry name" value="zinc finger protein 32 isoform X1"/>
    <property type="match status" value="1"/>
</dbReference>
<organism evidence="16 18">
    <name type="scientific">Menidia menidia</name>
    <name type="common">Atlantic silverside</name>
    <dbReference type="NCBI Taxonomy" id="238744"/>
    <lineage>
        <taxon>Eukaryota</taxon>
        <taxon>Metazoa</taxon>
        <taxon>Chordata</taxon>
        <taxon>Craniata</taxon>
        <taxon>Vertebrata</taxon>
        <taxon>Euteleostomi</taxon>
        <taxon>Actinopterygii</taxon>
        <taxon>Neopterygii</taxon>
        <taxon>Teleostei</taxon>
        <taxon>Neoteleostei</taxon>
        <taxon>Acanthomorphata</taxon>
        <taxon>Ovalentaria</taxon>
        <taxon>Atherinomorphae</taxon>
        <taxon>Atheriniformes</taxon>
        <taxon>Atherinopsidae</taxon>
        <taxon>Menidiinae</taxon>
        <taxon>Menidia</taxon>
    </lineage>
</organism>
<dbReference type="GO" id="GO:0005634">
    <property type="term" value="C:nucleus"/>
    <property type="evidence" value="ECO:0007669"/>
    <property type="project" value="UniProtKB-SubCell"/>
</dbReference>
<dbReference type="PROSITE" id="PS00028">
    <property type="entry name" value="ZINC_FINGER_C2H2_1"/>
    <property type="match status" value="9"/>
</dbReference>
<evidence type="ECO:0000256" key="9">
    <source>
        <dbReference type="ARBA" id="ARBA00023125"/>
    </source>
</evidence>
<dbReference type="Pfam" id="PF00096">
    <property type="entry name" value="zf-C2H2"/>
    <property type="match status" value="9"/>
</dbReference>
<dbReference type="AlphaFoldDB" id="A0A8S4ASP9"/>
<feature type="domain" description="C2H2-type" evidence="15">
    <location>
        <begin position="197"/>
        <end position="224"/>
    </location>
</feature>
<evidence type="ECO:0000313" key="16">
    <source>
        <dbReference type="EMBL" id="CAG5881962.1"/>
    </source>
</evidence>
<evidence type="ECO:0000259" key="15">
    <source>
        <dbReference type="PROSITE" id="PS50157"/>
    </source>
</evidence>
<keyword evidence="7" id="KW-0862">Zinc</keyword>
<dbReference type="PROSITE" id="PS50157">
    <property type="entry name" value="ZINC_FINGER_C2H2_2"/>
    <property type="match status" value="9"/>
</dbReference>
<evidence type="ECO:0000256" key="2">
    <source>
        <dbReference type="ARBA" id="ARBA00004123"/>
    </source>
</evidence>
<evidence type="ECO:0000256" key="12">
    <source>
        <dbReference type="PROSITE-ProRule" id="PRU00042"/>
    </source>
</evidence>
<dbReference type="FunFam" id="3.30.160.60:FF:000597">
    <property type="entry name" value="zinc finger protein 236 isoform X3"/>
    <property type="match status" value="1"/>
</dbReference>
<evidence type="ECO:0000256" key="13">
    <source>
        <dbReference type="SAM" id="Coils"/>
    </source>
</evidence>
<feature type="domain" description="C2H2-type" evidence="15">
    <location>
        <begin position="365"/>
        <end position="392"/>
    </location>
</feature>
<dbReference type="FunFam" id="3.30.160.60:FF:001506">
    <property type="entry name" value="Zinc finger protein"/>
    <property type="match status" value="1"/>
</dbReference>
<keyword evidence="9" id="KW-0238">DNA-binding</keyword>
<keyword evidence="8" id="KW-0805">Transcription regulation</keyword>
<evidence type="ECO:0000256" key="1">
    <source>
        <dbReference type="ARBA" id="ARBA00003767"/>
    </source>
</evidence>
<dbReference type="GO" id="GO:0000978">
    <property type="term" value="F:RNA polymerase II cis-regulatory region sequence-specific DNA binding"/>
    <property type="evidence" value="ECO:0007669"/>
    <property type="project" value="TreeGrafter"/>
</dbReference>
<evidence type="ECO:0000256" key="6">
    <source>
        <dbReference type="ARBA" id="ARBA00022771"/>
    </source>
</evidence>
<dbReference type="SMART" id="SM00355">
    <property type="entry name" value="ZnF_C2H2"/>
    <property type="match status" value="9"/>
</dbReference>
<keyword evidence="10" id="KW-0804">Transcription</keyword>
<dbReference type="InterPro" id="IPR013087">
    <property type="entry name" value="Znf_C2H2_type"/>
</dbReference>
<evidence type="ECO:0000256" key="8">
    <source>
        <dbReference type="ARBA" id="ARBA00023015"/>
    </source>
</evidence>
<feature type="compositionally biased region" description="Basic and acidic residues" evidence="14">
    <location>
        <begin position="455"/>
        <end position="466"/>
    </location>
</feature>
<accession>A0A8S4ASP9</accession>
<dbReference type="Gene3D" id="3.30.160.60">
    <property type="entry name" value="Classic Zinc Finger"/>
    <property type="match status" value="9"/>
</dbReference>
<comment type="function">
    <text evidence="1">May be involved in transcriptional regulation.</text>
</comment>
<feature type="coiled-coil region" evidence="13">
    <location>
        <begin position="16"/>
        <end position="43"/>
    </location>
</feature>
<feature type="domain" description="C2H2-type" evidence="15">
    <location>
        <begin position="337"/>
        <end position="364"/>
    </location>
</feature>
<gene>
    <name evidence="16" type="ORF">MMEN_LOCUS5700</name>
    <name evidence="17" type="ORF">MMEN_LOCUS5703</name>
</gene>
<dbReference type="PANTHER" id="PTHR24393">
    <property type="entry name" value="ZINC FINGER PROTEIN"/>
    <property type="match status" value="1"/>
</dbReference>
<dbReference type="FunFam" id="3.30.160.60:FF:000759">
    <property type="entry name" value="zinc finger protein 16"/>
    <property type="match status" value="1"/>
</dbReference>
<comment type="subcellular location">
    <subcellularLocation>
        <location evidence="2">Nucleus</location>
    </subcellularLocation>
</comment>
<name>A0A8S4ASP9_9TELE</name>
<feature type="domain" description="C2H2-type" evidence="15">
    <location>
        <begin position="225"/>
        <end position="252"/>
    </location>
</feature>
<evidence type="ECO:0000256" key="4">
    <source>
        <dbReference type="ARBA" id="ARBA00022723"/>
    </source>
</evidence>
<feature type="compositionally biased region" description="Basic and acidic residues" evidence="14">
    <location>
        <begin position="143"/>
        <end position="154"/>
    </location>
</feature>
<feature type="region of interest" description="Disordered" evidence="14">
    <location>
        <begin position="439"/>
        <end position="466"/>
    </location>
</feature>
<evidence type="ECO:0000256" key="3">
    <source>
        <dbReference type="ARBA" id="ARBA00006991"/>
    </source>
</evidence>
<evidence type="ECO:0000256" key="14">
    <source>
        <dbReference type="SAM" id="MobiDB-lite"/>
    </source>
</evidence>
<dbReference type="FunFam" id="3.30.160.60:FF:002343">
    <property type="entry name" value="Zinc finger protein 33A"/>
    <property type="match status" value="1"/>
</dbReference>
<dbReference type="FunFam" id="3.30.160.60:FF:002061">
    <property type="entry name" value="Uncharacterized protein"/>
    <property type="match status" value="1"/>
</dbReference>
<dbReference type="FunFam" id="3.30.160.60:FF:001498">
    <property type="entry name" value="Zinc finger protein 404"/>
    <property type="match status" value="1"/>
</dbReference>
<feature type="domain" description="C2H2-type" evidence="15">
    <location>
        <begin position="253"/>
        <end position="280"/>
    </location>
</feature>
<evidence type="ECO:0000256" key="5">
    <source>
        <dbReference type="ARBA" id="ARBA00022737"/>
    </source>
</evidence>
<proteinExistence type="inferred from homology"/>
<evidence type="ECO:0000256" key="7">
    <source>
        <dbReference type="ARBA" id="ARBA00022833"/>
    </source>
</evidence>
<evidence type="ECO:0000256" key="11">
    <source>
        <dbReference type="ARBA" id="ARBA00023242"/>
    </source>
</evidence>
<evidence type="ECO:0000313" key="18">
    <source>
        <dbReference type="Proteomes" id="UP000677803"/>
    </source>
</evidence>
<evidence type="ECO:0000313" key="17">
    <source>
        <dbReference type="EMBL" id="CAG5881992.1"/>
    </source>
</evidence>
<dbReference type="EMBL" id="CAJRST010005169">
    <property type="protein sequence ID" value="CAG5881962.1"/>
    <property type="molecule type" value="Genomic_DNA"/>
</dbReference>
<dbReference type="EMBL" id="CAJRST010005180">
    <property type="protein sequence ID" value="CAG5881992.1"/>
    <property type="molecule type" value="Genomic_DNA"/>
</dbReference>
<dbReference type="PANTHER" id="PTHR24393:SF34">
    <property type="entry name" value="PR_SET DOMAIN 13"/>
    <property type="match status" value="1"/>
</dbReference>
<evidence type="ECO:0000256" key="10">
    <source>
        <dbReference type="ARBA" id="ARBA00023163"/>
    </source>
</evidence>
<protein>
    <submittedName>
        <fullName evidence="16">(Atlantic silverside) hypothetical protein</fullName>
    </submittedName>
</protein>
<feature type="domain" description="C2H2-type" evidence="15">
    <location>
        <begin position="281"/>
        <end position="308"/>
    </location>
</feature>
<keyword evidence="18" id="KW-1185">Reference proteome</keyword>
<dbReference type="Proteomes" id="UP000677803">
    <property type="component" value="Unassembled WGS sequence"/>
</dbReference>
<dbReference type="OrthoDB" id="40579at2759"/>
<feature type="region of interest" description="Disordered" evidence="14">
    <location>
        <begin position="119"/>
        <end position="171"/>
    </location>
</feature>
<dbReference type="FunFam" id="3.30.160.60:FF:000912">
    <property type="entry name" value="Zinc finger protein 660"/>
    <property type="match status" value="1"/>
</dbReference>
<dbReference type="GO" id="GO:0045596">
    <property type="term" value="P:negative regulation of cell differentiation"/>
    <property type="evidence" value="ECO:0007669"/>
    <property type="project" value="UniProtKB-ARBA"/>
</dbReference>
<dbReference type="SUPFAM" id="SSF57667">
    <property type="entry name" value="beta-beta-alpha zinc fingers"/>
    <property type="match status" value="5"/>
</dbReference>
<dbReference type="GO" id="GO:0001228">
    <property type="term" value="F:DNA-binding transcription activator activity, RNA polymerase II-specific"/>
    <property type="evidence" value="ECO:0007669"/>
    <property type="project" value="TreeGrafter"/>
</dbReference>
<comment type="caution">
    <text evidence="16">The sequence shown here is derived from an EMBL/GenBank/DDBJ whole genome shotgun (WGS) entry which is preliminary data.</text>
</comment>
<dbReference type="FunFam" id="3.30.160.60:FF:000478">
    <property type="entry name" value="Zinc finger protein 133"/>
    <property type="match status" value="1"/>
</dbReference>
<feature type="domain" description="C2H2-type" evidence="15">
    <location>
        <begin position="421"/>
        <end position="448"/>
    </location>
</feature>
<keyword evidence="13" id="KW-0175">Coiled coil</keyword>
<feature type="domain" description="C2H2-type" evidence="15">
    <location>
        <begin position="309"/>
        <end position="336"/>
    </location>
</feature>
<dbReference type="InterPro" id="IPR036236">
    <property type="entry name" value="Znf_C2H2_sf"/>
</dbReference>
<keyword evidence="6 12" id="KW-0863">Zinc-finger</keyword>